<dbReference type="InterPro" id="IPR001845">
    <property type="entry name" value="HTH_ArsR_DNA-bd_dom"/>
</dbReference>
<name>A0A840YYK5_9SPHN</name>
<organism evidence="5 6">
    <name type="scientific">Stakelama sediminis</name>
    <dbReference type="NCBI Taxonomy" id="463200"/>
    <lineage>
        <taxon>Bacteria</taxon>
        <taxon>Pseudomonadati</taxon>
        <taxon>Pseudomonadota</taxon>
        <taxon>Alphaproteobacteria</taxon>
        <taxon>Sphingomonadales</taxon>
        <taxon>Sphingomonadaceae</taxon>
        <taxon>Stakelama</taxon>
    </lineage>
</organism>
<accession>A0A840YYK5</accession>
<sequence>MMMPLDKMRENADHMADMLRAMANSARLLILCRLSAGEASVGELIEATQLGQSAVSQHLATLREAGAVAARADKQSRIYSIVDPQVRSIFDSLCDICADGEKAA</sequence>
<evidence type="ECO:0000256" key="2">
    <source>
        <dbReference type="ARBA" id="ARBA00023125"/>
    </source>
</evidence>
<dbReference type="SMART" id="SM00418">
    <property type="entry name" value="HTH_ARSR"/>
    <property type="match status" value="1"/>
</dbReference>
<protein>
    <submittedName>
        <fullName evidence="5">DNA-binding transcriptional ArsR family regulator</fullName>
    </submittedName>
</protein>
<dbReference type="Gene3D" id="1.10.10.10">
    <property type="entry name" value="Winged helix-like DNA-binding domain superfamily/Winged helix DNA-binding domain"/>
    <property type="match status" value="1"/>
</dbReference>
<evidence type="ECO:0000313" key="6">
    <source>
        <dbReference type="Proteomes" id="UP000554342"/>
    </source>
</evidence>
<keyword evidence="6" id="KW-1185">Reference proteome</keyword>
<evidence type="ECO:0000313" key="5">
    <source>
        <dbReference type="EMBL" id="MBB5718610.1"/>
    </source>
</evidence>
<dbReference type="NCBIfam" id="NF033788">
    <property type="entry name" value="HTH_metalloreg"/>
    <property type="match status" value="1"/>
</dbReference>
<dbReference type="GO" id="GO:0003700">
    <property type="term" value="F:DNA-binding transcription factor activity"/>
    <property type="evidence" value="ECO:0007669"/>
    <property type="project" value="InterPro"/>
</dbReference>
<evidence type="ECO:0000256" key="1">
    <source>
        <dbReference type="ARBA" id="ARBA00023015"/>
    </source>
</evidence>
<feature type="domain" description="HTH arsR-type" evidence="4">
    <location>
        <begin position="5"/>
        <end position="101"/>
    </location>
</feature>
<gene>
    <name evidence="5" type="ORF">FHR23_001533</name>
</gene>
<dbReference type="InterPro" id="IPR036388">
    <property type="entry name" value="WH-like_DNA-bd_sf"/>
</dbReference>
<dbReference type="GO" id="GO:0003677">
    <property type="term" value="F:DNA binding"/>
    <property type="evidence" value="ECO:0007669"/>
    <property type="project" value="UniProtKB-KW"/>
</dbReference>
<keyword evidence="1" id="KW-0805">Transcription regulation</keyword>
<dbReference type="PANTHER" id="PTHR33154:SF28">
    <property type="entry name" value="HTH-TYPE TRANSCRIPTIONAL REGULATOR YGAV-RELATED"/>
    <property type="match status" value="1"/>
</dbReference>
<dbReference type="CDD" id="cd00090">
    <property type="entry name" value="HTH_ARSR"/>
    <property type="match status" value="1"/>
</dbReference>
<dbReference type="SUPFAM" id="SSF46785">
    <property type="entry name" value="Winged helix' DNA-binding domain"/>
    <property type="match status" value="1"/>
</dbReference>
<reference evidence="5 6" key="1">
    <citation type="submission" date="2020-08" db="EMBL/GenBank/DDBJ databases">
        <title>Genomic Encyclopedia of Type Strains, Phase IV (KMG-IV): sequencing the most valuable type-strain genomes for metagenomic binning, comparative biology and taxonomic classification.</title>
        <authorList>
            <person name="Goeker M."/>
        </authorList>
    </citation>
    <scope>NUCLEOTIDE SEQUENCE [LARGE SCALE GENOMIC DNA]</scope>
    <source>
        <strain evidence="5 6">DSM 27203</strain>
    </source>
</reference>
<dbReference type="PRINTS" id="PR00778">
    <property type="entry name" value="HTHARSR"/>
</dbReference>
<dbReference type="Proteomes" id="UP000554342">
    <property type="component" value="Unassembled WGS sequence"/>
</dbReference>
<dbReference type="RefSeq" id="WP_246359767.1">
    <property type="nucleotide sequence ID" value="NZ_BAABIF010000013.1"/>
</dbReference>
<dbReference type="AlphaFoldDB" id="A0A840YYK5"/>
<dbReference type="InterPro" id="IPR051081">
    <property type="entry name" value="HTH_MetalResp_TranReg"/>
</dbReference>
<dbReference type="PANTHER" id="PTHR33154">
    <property type="entry name" value="TRANSCRIPTIONAL REGULATOR, ARSR FAMILY"/>
    <property type="match status" value="1"/>
</dbReference>
<comment type="caution">
    <text evidence="5">The sequence shown here is derived from an EMBL/GenBank/DDBJ whole genome shotgun (WGS) entry which is preliminary data.</text>
</comment>
<keyword evidence="3" id="KW-0804">Transcription</keyword>
<keyword evidence="2 5" id="KW-0238">DNA-binding</keyword>
<dbReference type="InterPro" id="IPR036390">
    <property type="entry name" value="WH_DNA-bd_sf"/>
</dbReference>
<dbReference type="EMBL" id="JACIJI010000002">
    <property type="protein sequence ID" value="MBB5718610.1"/>
    <property type="molecule type" value="Genomic_DNA"/>
</dbReference>
<evidence type="ECO:0000256" key="3">
    <source>
        <dbReference type="ARBA" id="ARBA00023163"/>
    </source>
</evidence>
<evidence type="ECO:0000259" key="4">
    <source>
        <dbReference type="PROSITE" id="PS50987"/>
    </source>
</evidence>
<proteinExistence type="predicted"/>
<dbReference type="InterPro" id="IPR011991">
    <property type="entry name" value="ArsR-like_HTH"/>
</dbReference>
<dbReference type="Pfam" id="PF01022">
    <property type="entry name" value="HTH_5"/>
    <property type="match status" value="1"/>
</dbReference>
<dbReference type="PROSITE" id="PS50987">
    <property type="entry name" value="HTH_ARSR_2"/>
    <property type="match status" value="1"/>
</dbReference>